<dbReference type="SUPFAM" id="SSF52540">
    <property type="entry name" value="P-loop containing nucleoside triphosphate hydrolases"/>
    <property type="match status" value="1"/>
</dbReference>
<feature type="compositionally biased region" description="Basic and acidic residues" evidence="5">
    <location>
        <begin position="13"/>
        <end position="25"/>
    </location>
</feature>
<evidence type="ECO:0000313" key="9">
    <source>
        <dbReference type="Proteomes" id="UP001163828"/>
    </source>
</evidence>
<dbReference type="InterPro" id="IPR050755">
    <property type="entry name" value="TRAFAC_YlqF/YawG_RiboMat"/>
</dbReference>
<dbReference type="InterPro" id="IPR014813">
    <property type="entry name" value="Gnl3_N_dom"/>
</dbReference>
<feature type="compositionally biased region" description="Basic and acidic residues" evidence="5">
    <location>
        <begin position="93"/>
        <end position="104"/>
    </location>
</feature>
<dbReference type="EMBL" id="MU790520">
    <property type="protein sequence ID" value="KAJ4000516.1"/>
    <property type="molecule type" value="Genomic_DNA"/>
</dbReference>
<feature type="domain" description="G" evidence="6">
    <location>
        <begin position="308"/>
        <end position="372"/>
    </location>
</feature>
<evidence type="ECO:0000256" key="3">
    <source>
        <dbReference type="ARBA" id="ARBA00023134"/>
    </source>
</evidence>
<keyword evidence="3" id="KW-0342">GTP-binding</keyword>
<dbReference type="InterPro" id="IPR023179">
    <property type="entry name" value="GTP-bd_ortho_bundle_sf"/>
</dbReference>
<feature type="domain" description="Guanine nucleotide-binding protein-like 3 N-terminal" evidence="7">
    <location>
        <begin position="15"/>
        <end position="70"/>
    </location>
</feature>
<feature type="region of interest" description="Disordered" evidence="5">
    <location>
        <begin position="626"/>
        <end position="655"/>
    </location>
</feature>
<dbReference type="Pfam" id="PF08701">
    <property type="entry name" value="GN3L_Grn1"/>
    <property type="match status" value="1"/>
</dbReference>
<evidence type="ECO:0000259" key="7">
    <source>
        <dbReference type="Pfam" id="PF08701"/>
    </source>
</evidence>
<feature type="region of interest" description="Disordered" evidence="5">
    <location>
        <begin position="529"/>
        <end position="613"/>
    </location>
</feature>
<feature type="region of interest" description="Disordered" evidence="5">
    <location>
        <begin position="93"/>
        <end position="117"/>
    </location>
</feature>
<dbReference type="Proteomes" id="UP001163828">
    <property type="component" value="Unassembled WGS sequence"/>
</dbReference>
<keyword evidence="4" id="KW-0539">Nucleus</keyword>
<name>A0ABQ8QPV8_9AGAR</name>
<feature type="compositionally biased region" description="Basic residues" evidence="5">
    <location>
        <begin position="1"/>
        <end position="10"/>
    </location>
</feature>
<dbReference type="PANTHER" id="PTHR11089">
    <property type="entry name" value="GTP-BINDING PROTEIN-RELATED"/>
    <property type="match status" value="1"/>
</dbReference>
<proteinExistence type="predicted"/>
<evidence type="ECO:0008006" key="10">
    <source>
        <dbReference type="Google" id="ProtNLM"/>
    </source>
</evidence>
<evidence type="ECO:0000256" key="4">
    <source>
        <dbReference type="ARBA" id="ARBA00023242"/>
    </source>
</evidence>
<evidence type="ECO:0000313" key="8">
    <source>
        <dbReference type="EMBL" id="KAJ4000516.1"/>
    </source>
</evidence>
<protein>
    <recommendedName>
        <fullName evidence="10">P-loop containing nucleoside triphosphate hydrolase protein</fullName>
    </recommendedName>
</protein>
<feature type="compositionally biased region" description="Low complexity" evidence="5">
    <location>
        <begin position="639"/>
        <end position="655"/>
    </location>
</feature>
<gene>
    <name evidence="8" type="ORF">F5050DRAFT_1804004</name>
</gene>
<dbReference type="Pfam" id="PF01926">
    <property type="entry name" value="MMR_HSR1"/>
    <property type="match status" value="1"/>
</dbReference>
<dbReference type="Gene3D" id="1.10.1580.10">
    <property type="match status" value="1"/>
</dbReference>
<accession>A0ABQ8QPV8</accession>
<comment type="caution">
    <text evidence="8">The sequence shown here is derived from an EMBL/GenBank/DDBJ whole genome shotgun (WGS) entry which is preliminary data.</text>
</comment>
<sequence>MPRIRKKTSKRGTTNDKKKVSQKVRETRKKKVRAAKKSTEWKSKHKKDPGIPNTFPYKDQILAEVAEQRKLVAIYHYEDKFGLITAVQAAEEKQRRKDEKKASKPSENAQDVNTEDGDGIASISAKRLMAKTTSKPVPEIEHSETEEDDAPILINRDLPHLQAVLDQADVVVEVLDVRDPLAFRSSYLEEIIRSKINRKTLFVLNKIGTSGLSFTSKHMTTISNSSSKDCAPQEAVSAWITALRKVQPTFPFRSASSFLPGSPLASVDAKGKGKGKAKDPVDDALGANAILECLSKWAEEKKDDTPLTVAVVGVTNAGKSSLLNSLMKTSAFAVYSIASPSRAPTTTTMPQENNLQLEGRSLRFIDTPGFLWKTPATSLVKDDARARDILMRNKGRIDRSKDPLSPVAHLVSRANPEDLMLLYGLPAFPKGDIDAFITGIARSQQLVRKRGVLHLTGASKIVLRDWCTGKIHWYSTPPSDLAASTPPTEAWLEALYAKTDEVLTNLRSRKAMRKAGGLVRISPGQVESREVMSEVSYADSEEFSESDNEDRLDVDEAGSGEDEDEDEVEDDEMEEEEEEEETAGEVGESSSGVEDEVPPPRSRSQKRKRVDSKILLSNKKVTFTARSQFSKDELSTKPAVTSATSTRKSSSTVVSATKKDLKSSLKKAKPVANAPSKVRPLKIAADKGDGESYDFEKYF</sequence>
<dbReference type="Gene3D" id="3.40.50.300">
    <property type="entry name" value="P-loop containing nucleotide triphosphate hydrolases"/>
    <property type="match status" value="1"/>
</dbReference>
<dbReference type="InterPro" id="IPR027417">
    <property type="entry name" value="P-loop_NTPase"/>
</dbReference>
<keyword evidence="2" id="KW-0547">Nucleotide-binding</keyword>
<feature type="compositionally biased region" description="Acidic residues" evidence="5">
    <location>
        <begin position="539"/>
        <end position="583"/>
    </location>
</feature>
<dbReference type="PANTHER" id="PTHR11089:SF30">
    <property type="entry name" value="GUANINE NUCLEOTIDE-BINDING PROTEIN-LIKE 3 HOMOLOG"/>
    <property type="match status" value="1"/>
</dbReference>
<evidence type="ECO:0000256" key="1">
    <source>
        <dbReference type="ARBA" id="ARBA00004123"/>
    </source>
</evidence>
<dbReference type="InterPro" id="IPR006073">
    <property type="entry name" value="GTP-bd"/>
</dbReference>
<keyword evidence="9" id="KW-1185">Reference proteome</keyword>
<reference evidence="8" key="1">
    <citation type="submission" date="2022-08" db="EMBL/GenBank/DDBJ databases">
        <authorList>
            <consortium name="DOE Joint Genome Institute"/>
            <person name="Min B."/>
            <person name="Riley R."/>
            <person name="Sierra-Patev S."/>
            <person name="Naranjo-Ortiz M."/>
            <person name="Looney B."/>
            <person name="Konkel Z."/>
            <person name="Slot J.C."/>
            <person name="Sakamoto Y."/>
            <person name="Steenwyk J.L."/>
            <person name="Rokas A."/>
            <person name="Carro J."/>
            <person name="Camarero S."/>
            <person name="Ferreira P."/>
            <person name="Molpeceres G."/>
            <person name="Ruiz-Duenas F.J."/>
            <person name="Serrano A."/>
            <person name="Henrissat B."/>
            <person name="Drula E."/>
            <person name="Hughes K.W."/>
            <person name="Mata J.L."/>
            <person name="Ishikawa N.K."/>
            <person name="Vargas-Isla R."/>
            <person name="Ushijima S."/>
            <person name="Smith C.A."/>
            <person name="Ahrendt S."/>
            <person name="Andreopoulos W."/>
            <person name="He G."/>
            <person name="Labutti K."/>
            <person name="Lipzen A."/>
            <person name="Ng V."/>
            <person name="Sandor L."/>
            <person name="Barry K."/>
            <person name="Martinez A.T."/>
            <person name="Xiao Y."/>
            <person name="Gibbons J.G."/>
            <person name="Terashima K."/>
            <person name="Hibbett D.S."/>
            <person name="Grigoriev I.V."/>
        </authorList>
    </citation>
    <scope>NUCLEOTIDE SEQUENCE</scope>
    <source>
        <strain evidence="8">TFB10827</strain>
    </source>
</reference>
<feature type="region of interest" description="Disordered" evidence="5">
    <location>
        <begin position="1"/>
        <end position="56"/>
    </location>
</feature>
<evidence type="ECO:0000256" key="2">
    <source>
        <dbReference type="ARBA" id="ARBA00022741"/>
    </source>
</evidence>
<evidence type="ECO:0000256" key="5">
    <source>
        <dbReference type="SAM" id="MobiDB-lite"/>
    </source>
</evidence>
<comment type="subcellular location">
    <subcellularLocation>
        <location evidence="1">Nucleus</location>
    </subcellularLocation>
</comment>
<evidence type="ECO:0000259" key="6">
    <source>
        <dbReference type="Pfam" id="PF01926"/>
    </source>
</evidence>
<organism evidence="8 9">
    <name type="scientific">Lentinula boryana</name>
    <dbReference type="NCBI Taxonomy" id="40481"/>
    <lineage>
        <taxon>Eukaryota</taxon>
        <taxon>Fungi</taxon>
        <taxon>Dikarya</taxon>
        <taxon>Basidiomycota</taxon>
        <taxon>Agaricomycotina</taxon>
        <taxon>Agaricomycetes</taxon>
        <taxon>Agaricomycetidae</taxon>
        <taxon>Agaricales</taxon>
        <taxon>Marasmiineae</taxon>
        <taxon>Omphalotaceae</taxon>
        <taxon>Lentinula</taxon>
    </lineage>
</organism>
<feature type="compositionally biased region" description="Basic residues" evidence="5">
    <location>
        <begin position="26"/>
        <end position="36"/>
    </location>
</feature>